<accession>A0ABY2H4B3</accession>
<name>A0ABY2H4B3_9HYPO</name>
<feature type="signal peptide" evidence="1">
    <location>
        <begin position="1"/>
        <end position="21"/>
    </location>
</feature>
<keyword evidence="3" id="KW-1185">Reference proteome</keyword>
<comment type="caution">
    <text evidence="2">The sequence shown here is derived from an EMBL/GenBank/DDBJ whole genome shotgun (WGS) entry which is preliminary data.</text>
</comment>
<reference evidence="2 3" key="1">
    <citation type="submission" date="2018-01" db="EMBL/GenBank/DDBJ databases">
        <title>Genome characterization of the sugarcane-associated fungus Trichoderma ghanense CCMA-1212 and their application in lignocelulose bioconversion.</title>
        <authorList>
            <person name="Steindorff A.S."/>
            <person name="Mendes T.D."/>
            <person name="Vilela E.S.D."/>
            <person name="Rodrigues D.S."/>
            <person name="Formighieri E.F."/>
            <person name="Melo I.S."/>
            <person name="Favaro L.C.L."/>
        </authorList>
    </citation>
    <scope>NUCLEOTIDE SEQUENCE [LARGE SCALE GENOMIC DNA]</scope>
    <source>
        <strain evidence="2 3">CCMA-1212</strain>
    </source>
</reference>
<dbReference type="RefSeq" id="XP_073558777.1">
    <property type="nucleotide sequence ID" value="XM_073702547.1"/>
</dbReference>
<evidence type="ECO:0000256" key="1">
    <source>
        <dbReference type="SAM" id="SignalP"/>
    </source>
</evidence>
<evidence type="ECO:0008006" key="4">
    <source>
        <dbReference type="Google" id="ProtNLM"/>
    </source>
</evidence>
<proteinExistence type="predicted"/>
<evidence type="ECO:0000313" key="3">
    <source>
        <dbReference type="Proteomes" id="UP001642720"/>
    </source>
</evidence>
<protein>
    <recommendedName>
        <fullName evidence="4">SSCRP protein</fullName>
    </recommendedName>
</protein>
<feature type="chain" id="PRO_5045817373" description="SSCRP protein" evidence="1">
    <location>
        <begin position="22"/>
        <end position="104"/>
    </location>
</feature>
<keyword evidence="1" id="KW-0732">Signal</keyword>
<dbReference type="Proteomes" id="UP001642720">
    <property type="component" value="Unassembled WGS sequence"/>
</dbReference>
<gene>
    <name evidence="2" type="ORF">CCMA1212_005281</name>
</gene>
<dbReference type="EMBL" id="PPTA01000006">
    <property type="protein sequence ID" value="TFB02576.1"/>
    <property type="molecule type" value="Genomic_DNA"/>
</dbReference>
<organism evidence="2 3">
    <name type="scientific">Trichoderma ghanense</name>
    <dbReference type="NCBI Taxonomy" id="65468"/>
    <lineage>
        <taxon>Eukaryota</taxon>
        <taxon>Fungi</taxon>
        <taxon>Dikarya</taxon>
        <taxon>Ascomycota</taxon>
        <taxon>Pezizomycotina</taxon>
        <taxon>Sordariomycetes</taxon>
        <taxon>Hypocreomycetidae</taxon>
        <taxon>Hypocreales</taxon>
        <taxon>Hypocreaceae</taxon>
        <taxon>Trichoderma</taxon>
    </lineage>
</organism>
<evidence type="ECO:0000313" key="2">
    <source>
        <dbReference type="EMBL" id="TFB02576.1"/>
    </source>
</evidence>
<sequence length="104" mass="10735">MQLASSIGLTLAACFPSRVHAQASPISCVPTVTITTRPGTGEGCKFNCSSDFCIIDNVVTLPCGCSQVAGVVTHTSTACATSTPCWNCHTGFPFTTTATDCSIR</sequence>
<dbReference type="GeneID" id="300576997"/>